<feature type="compositionally biased region" description="Basic residues" evidence="2">
    <location>
        <begin position="253"/>
        <end position="265"/>
    </location>
</feature>
<evidence type="ECO:0000313" key="4">
    <source>
        <dbReference type="Proteomes" id="UP001152795"/>
    </source>
</evidence>
<dbReference type="Gene3D" id="1.10.10.1940">
    <property type="match status" value="1"/>
</dbReference>
<dbReference type="GO" id="GO:0008237">
    <property type="term" value="F:metallopeptidase activity"/>
    <property type="evidence" value="ECO:0007669"/>
    <property type="project" value="InterPro"/>
</dbReference>
<dbReference type="PROSITE" id="PS51670">
    <property type="entry name" value="SHKT"/>
    <property type="match status" value="1"/>
</dbReference>
<keyword evidence="4" id="KW-1185">Reference proteome</keyword>
<feature type="region of interest" description="Disordered" evidence="2">
    <location>
        <begin position="240"/>
        <end position="276"/>
    </location>
</feature>
<reference evidence="3" key="1">
    <citation type="submission" date="2020-04" db="EMBL/GenBank/DDBJ databases">
        <authorList>
            <person name="Alioto T."/>
            <person name="Alioto T."/>
            <person name="Gomez Garrido J."/>
        </authorList>
    </citation>
    <scope>NUCLEOTIDE SEQUENCE</scope>
    <source>
        <strain evidence="3">A484AB</strain>
    </source>
</reference>
<evidence type="ECO:0000256" key="1">
    <source>
        <dbReference type="PROSITE-ProRule" id="PRU01005"/>
    </source>
</evidence>
<gene>
    <name evidence="3" type="ORF">PACLA_8A082999</name>
</gene>
<feature type="compositionally biased region" description="Pro residues" evidence="2">
    <location>
        <begin position="266"/>
        <end position="276"/>
    </location>
</feature>
<evidence type="ECO:0000313" key="3">
    <source>
        <dbReference type="EMBL" id="CAB4007682.1"/>
    </source>
</evidence>
<dbReference type="InterPro" id="IPR003582">
    <property type="entry name" value="ShKT_dom"/>
</dbReference>
<protein>
    <submittedName>
        <fullName evidence="3">Gamete and mating-type specific A-like</fullName>
    </submittedName>
</protein>
<evidence type="ECO:0000256" key="2">
    <source>
        <dbReference type="SAM" id="MobiDB-lite"/>
    </source>
</evidence>
<dbReference type="OrthoDB" id="6132182at2759"/>
<dbReference type="SMART" id="SM00254">
    <property type="entry name" value="ShKT"/>
    <property type="match status" value="1"/>
</dbReference>
<comment type="caution">
    <text evidence="1">Lacks conserved residue(s) required for the propagation of feature annotation.</text>
</comment>
<dbReference type="Proteomes" id="UP001152795">
    <property type="component" value="Unassembled WGS sequence"/>
</dbReference>
<organism evidence="3 4">
    <name type="scientific">Paramuricea clavata</name>
    <name type="common">Red gorgonian</name>
    <name type="synonym">Violescent sea-whip</name>
    <dbReference type="NCBI Taxonomy" id="317549"/>
    <lineage>
        <taxon>Eukaryota</taxon>
        <taxon>Metazoa</taxon>
        <taxon>Cnidaria</taxon>
        <taxon>Anthozoa</taxon>
        <taxon>Octocorallia</taxon>
        <taxon>Malacalcyonacea</taxon>
        <taxon>Plexauridae</taxon>
        <taxon>Paramuricea</taxon>
    </lineage>
</organism>
<accession>A0A6S7IPS3</accession>
<proteinExistence type="predicted"/>
<dbReference type="InterPro" id="IPR024079">
    <property type="entry name" value="MetalloPept_cat_dom_sf"/>
</dbReference>
<comment type="caution">
    <text evidence="3">The sequence shown here is derived from an EMBL/GenBank/DDBJ whole genome shotgun (WGS) entry which is preliminary data.</text>
</comment>
<dbReference type="SUPFAM" id="SSF55486">
    <property type="entry name" value="Metalloproteases ('zincins'), catalytic domain"/>
    <property type="match status" value="1"/>
</dbReference>
<dbReference type="EMBL" id="CACRXK020005874">
    <property type="protein sequence ID" value="CAB4007682.1"/>
    <property type="molecule type" value="Genomic_DNA"/>
</dbReference>
<name>A0A6S7IPS3_PARCT</name>
<dbReference type="AlphaFoldDB" id="A0A6S7IPS3"/>
<sequence length="360" mass="41016">MGLHSFYQKYAHAYGVPIISSNRADSRAIQRACYVVRFALADRKDIRDWLHDRYGRAGVIAERERTTDIPEHSYLPNWWNQRARGLGATLDKPISTGGEENILCRPSDRYYGGGRGEDIFLHEFAHAIHNLGVTGAIPGFDRRIRALYNKRKYGTDRRWSNTYYLSTDREFFAEGVTSYFDVNTETWNGKANGIHNHVNTRTELFSYDRDLYNIVKEVFPCGNRFLDRCSALKGKTPPPFKMNCDGKGGGVKPKPKPTVKPKPKPKPTTYPTPPLPTTTQSGCADKAAPAHCRVWVAKSYCTQHYKDYMMKNCKKSCGCCSPLQKVGAFYQNYCKQYATKTNCDKYAWVKKTCKVVCDCL</sequence>
<dbReference type="Gene3D" id="3.40.390.10">
    <property type="entry name" value="Collagenase (Catalytic Domain)"/>
    <property type="match status" value="1"/>
</dbReference>